<accession>A0A2R6NQT0</accession>
<comment type="caution">
    <text evidence="2">The sequence shown here is derived from an EMBL/GenBank/DDBJ whole genome shotgun (WGS) entry which is preliminary data.</text>
</comment>
<dbReference type="Proteomes" id="UP000186601">
    <property type="component" value="Unassembled WGS sequence"/>
</dbReference>
<dbReference type="STRING" id="98765.A0A2R6NQT0"/>
<evidence type="ECO:0000256" key="1">
    <source>
        <dbReference type="SAM" id="MobiDB-lite"/>
    </source>
</evidence>
<organism evidence="2 3">
    <name type="scientific">Hermanssonia centrifuga</name>
    <dbReference type="NCBI Taxonomy" id="98765"/>
    <lineage>
        <taxon>Eukaryota</taxon>
        <taxon>Fungi</taxon>
        <taxon>Dikarya</taxon>
        <taxon>Basidiomycota</taxon>
        <taxon>Agaricomycotina</taxon>
        <taxon>Agaricomycetes</taxon>
        <taxon>Polyporales</taxon>
        <taxon>Meruliaceae</taxon>
        <taxon>Hermanssonia</taxon>
    </lineage>
</organism>
<feature type="region of interest" description="Disordered" evidence="1">
    <location>
        <begin position="148"/>
        <end position="186"/>
    </location>
</feature>
<proteinExistence type="predicted"/>
<sequence>MVNSLTRSAGVRLGPLLLETLVKHYFERVAHDNASQGRVMTKLRQDELLYDEAFIVVKTFLEASTKHTVEELQKFSNTRTPAPPWVQVVRLLVPMSCCDEAAQIVVRALGGEEQTKHLVGGTKWWQVRGLRGVDAEWIVARKDWQEAKRRHQAHEKERAGTNEQHKDGSSTDSPQAGASEDGPPRYQPEMDEMRCILFAHGGRCLMTLCAFRILKTDQVDIISAA</sequence>
<dbReference type="AlphaFoldDB" id="A0A2R6NQT0"/>
<evidence type="ECO:0000313" key="2">
    <source>
        <dbReference type="EMBL" id="PSR74944.1"/>
    </source>
</evidence>
<name>A0A2R6NQT0_9APHY</name>
<evidence type="ECO:0000313" key="3">
    <source>
        <dbReference type="Proteomes" id="UP000186601"/>
    </source>
</evidence>
<reference evidence="2 3" key="1">
    <citation type="submission" date="2018-02" db="EMBL/GenBank/DDBJ databases">
        <title>Genome sequence of the basidiomycete white-rot fungus Phlebia centrifuga.</title>
        <authorList>
            <person name="Granchi Z."/>
            <person name="Peng M."/>
            <person name="de Vries R.P."/>
            <person name="Hilden K."/>
            <person name="Makela M.R."/>
            <person name="Grigoriev I."/>
            <person name="Riley R."/>
        </authorList>
    </citation>
    <scope>NUCLEOTIDE SEQUENCE [LARGE SCALE GENOMIC DNA]</scope>
    <source>
        <strain evidence="2 3">FBCC195</strain>
    </source>
</reference>
<feature type="compositionally biased region" description="Basic and acidic residues" evidence="1">
    <location>
        <begin position="154"/>
        <end position="169"/>
    </location>
</feature>
<protein>
    <submittedName>
        <fullName evidence="2">Uncharacterized protein</fullName>
    </submittedName>
</protein>
<gene>
    <name evidence="2" type="ORF">PHLCEN_2v9433</name>
</gene>
<dbReference type="EMBL" id="MLYV02000943">
    <property type="protein sequence ID" value="PSR74944.1"/>
    <property type="molecule type" value="Genomic_DNA"/>
</dbReference>
<dbReference type="OrthoDB" id="1662883at2759"/>
<keyword evidence="3" id="KW-1185">Reference proteome</keyword>